<gene>
    <name evidence="1" type="ORF">DDZ44_09770</name>
</gene>
<organism evidence="1 2">
    <name type="scientific">Syntrophomonas wolfei</name>
    <dbReference type="NCBI Taxonomy" id="863"/>
    <lineage>
        <taxon>Bacteria</taxon>
        <taxon>Bacillati</taxon>
        <taxon>Bacillota</taxon>
        <taxon>Clostridia</taxon>
        <taxon>Eubacteriales</taxon>
        <taxon>Syntrophomonadaceae</taxon>
        <taxon>Syntrophomonas</taxon>
    </lineage>
</organism>
<protein>
    <submittedName>
        <fullName evidence="1">Uncharacterized protein</fullName>
    </submittedName>
</protein>
<comment type="caution">
    <text evidence="1">The sequence shown here is derived from an EMBL/GenBank/DDBJ whole genome shotgun (WGS) entry which is preliminary data.</text>
</comment>
<reference evidence="1 2" key="1">
    <citation type="journal article" date="2018" name="Nat. Biotechnol.">
        <title>A standardized bacterial taxonomy based on genome phylogeny substantially revises the tree of life.</title>
        <authorList>
            <person name="Parks D.H."/>
            <person name="Chuvochina M."/>
            <person name="Waite D.W."/>
            <person name="Rinke C."/>
            <person name="Skarshewski A."/>
            <person name="Chaumeil P.A."/>
            <person name="Hugenholtz P."/>
        </authorList>
    </citation>
    <scope>NUCLEOTIDE SEQUENCE [LARGE SCALE GENOMIC DNA]</scope>
    <source>
        <strain evidence="1">UBA10948</strain>
    </source>
</reference>
<evidence type="ECO:0000313" key="2">
    <source>
        <dbReference type="Proteomes" id="UP000263273"/>
    </source>
</evidence>
<dbReference type="EMBL" id="DNZF01000211">
    <property type="protein sequence ID" value="HBK54210.1"/>
    <property type="molecule type" value="Genomic_DNA"/>
</dbReference>
<proteinExistence type="predicted"/>
<dbReference type="AlphaFoldDB" id="A0A354YXZ1"/>
<dbReference type="PROSITE" id="PS51257">
    <property type="entry name" value="PROKAR_LIPOPROTEIN"/>
    <property type="match status" value="1"/>
</dbReference>
<name>A0A354YXZ1_9FIRM</name>
<evidence type="ECO:0000313" key="1">
    <source>
        <dbReference type="EMBL" id="HBK54210.1"/>
    </source>
</evidence>
<sequence>MKKNYFKTVISVFTLCALLGIGCLVAYASTVYSNWKYFGPINGYYYQNRGSASKYTDSVQGGSTIMPQWGGTAPANYMAVQGRLFDSDNYLILQGNWYFNEEVSYGISSVTGLWDENGIYYGRGDTAAYNGDGYTHYLTYQSPNVRLP</sequence>
<dbReference type="Proteomes" id="UP000263273">
    <property type="component" value="Unassembled WGS sequence"/>
</dbReference>
<accession>A0A354YXZ1</accession>